<dbReference type="AlphaFoldDB" id="D6U2L1"/>
<dbReference type="InParanoid" id="D6U2L1"/>
<dbReference type="EMBL" id="ADVG01000004">
    <property type="protein sequence ID" value="EFH80975.1"/>
    <property type="molecule type" value="Genomic_DNA"/>
</dbReference>
<name>D6U2L1_KTERA</name>
<evidence type="ECO:0000313" key="1">
    <source>
        <dbReference type="EMBL" id="EFH80975.1"/>
    </source>
</evidence>
<reference evidence="1 2" key="1">
    <citation type="journal article" date="2011" name="Stand. Genomic Sci.">
        <title>Non-contiguous finished genome sequence and contextual data of the filamentous soil bacterium Ktedonobacter racemifer type strain (SOSP1-21).</title>
        <authorList>
            <person name="Chang Y.J."/>
            <person name="Land M."/>
            <person name="Hauser L."/>
            <person name="Chertkov O."/>
            <person name="Del Rio T.G."/>
            <person name="Nolan M."/>
            <person name="Copeland A."/>
            <person name="Tice H."/>
            <person name="Cheng J.F."/>
            <person name="Lucas S."/>
            <person name="Han C."/>
            <person name="Goodwin L."/>
            <person name="Pitluck S."/>
            <person name="Ivanova N."/>
            <person name="Ovchinikova G."/>
            <person name="Pati A."/>
            <person name="Chen A."/>
            <person name="Palaniappan K."/>
            <person name="Mavromatis K."/>
            <person name="Liolios K."/>
            <person name="Brettin T."/>
            <person name="Fiebig A."/>
            <person name="Rohde M."/>
            <person name="Abt B."/>
            <person name="Goker M."/>
            <person name="Detter J.C."/>
            <person name="Woyke T."/>
            <person name="Bristow J."/>
            <person name="Eisen J.A."/>
            <person name="Markowitz V."/>
            <person name="Hugenholtz P."/>
            <person name="Kyrpides N.C."/>
            <person name="Klenk H.P."/>
            <person name="Lapidus A."/>
        </authorList>
    </citation>
    <scope>NUCLEOTIDE SEQUENCE [LARGE SCALE GENOMIC DNA]</scope>
    <source>
        <strain evidence="2">DSM 44963</strain>
    </source>
</reference>
<dbReference type="STRING" id="485913.Krac_1622"/>
<dbReference type="Proteomes" id="UP000004508">
    <property type="component" value="Unassembled WGS sequence"/>
</dbReference>
<protein>
    <submittedName>
        <fullName evidence="1">Uncharacterized protein</fullName>
    </submittedName>
</protein>
<accession>D6U2L1</accession>
<proteinExistence type="predicted"/>
<evidence type="ECO:0000313" key="2">
    <source>
        <dbReference type="Proteomes" id="UP000004508"/>
    </source>
</evidence>
<organism evidence="1 2">
    <name type="scientific">Ktedonobacter racemifer DSM 44963</name>
    <dbReference type="NCBI Taxonomy" id="485913"/>
    <lineage>
        <taxon>Bacteria</taxon>
        <taxon>Bacillati</taxon>
        <taxon>Chloroflexota</taxon>
        <taxon>Ktedonobacteria</taxon>
        <taxon>Ktedonobacterales</taxon>
        <taxon>Ktedonobacteraceae</taxon>
        <taxon>Ktedonobacter</taxon>
    </lineage>
</organism>
<keyword evidence="2" id="KW-1185">Reference proteome</keyword>
<sequence length="141" mass="16835">MRLIEQSELLLLKEHVLLEFRLFQVLLLGITRLDSVAKNFERRKWSRQLQHKNHYCRENSHILRLLLVRCAHMYFNLLGFNFLQHYLSGDKEEKLKRSRSISHCMNLRHRDWQGAPPSRPAELRFLVQFLPSSPGRACALE</sequence>
<gene>
    <name evidence="1" type="ORF">Krac_1622</name>
</gene>
<comment type="caution">
    <text evidence="1">The sequence shown here is derived from an EMBL/GenBank/DDBJ whole genome shotgun (WGS) entry which is preliminary data.</text>
</comment>